<dbReference type="AlphaFoldDB" id="A0AAD6E4N7"/>
<name>A0AAD6E4N7_9EURO</name>
<evidence type="ECO:0000313" key="2">
    <source>
        <dbReference type="EMBL" id="KAJ5600713.1"/>
    </source>
</evidence>
<organism evidence="2 3">
    <name type="scientific">Penicillium hetheringtonii</name>
    <dbReference type="NCBI Taxonomy" id="911720"/>
    <lineage>
        <taxon>Eukaryota</taxon>
        <taxon>Fungi</taxon>
        <taxon>Dikarya</taxon>
        <taxon>Ascomycota</taxon>
        <taxon>Pezizomycotina</taxon>
        <taxon>Eurotiomycetes</taxon>
        <taxon>Eurotiomycetidae</taxon>
        <taxon>Eurotiales</taxon>
        <taxon>Aspergillaceae</taxon>
        <taxon>Penicillium</taxon>
    </lineage>
</organism>
<comment type="caution">
    <text evidence="2">The sequence shown here is derived from an EMBL/GenBank/DDBJ whole genome shotgun (WGS) entry which is preliminary data.</text>
</comment>
<feature type="compositionally biased region" description="Polar residues" evidence="1">
    <location>
        <begin position="48"/>
        <end position="60"/>
    </location>
</feature>
<evidence type="ECO:0000313" key="3">
    <source>
        <dbReference type="Proteomes" id="UP001216150"/>
    </source>
</evidence>
<dbReference type="Proteomes" id="UP001216150">
    <property type="component" value="Unassembled WGS sequence"/>
</dbReference>
<accession>A0AAD6E4N7</accession>
<feature type="compositionally biased region" description="Basic and acidic residues" evidence="1">
    <location>
        <begin position="62"/>
        <end position="93"/>
    </location>
</feature>
<gene>
    <name evidence="2" type="ORF">N7450_001780</name>
</gene>
<sequence length="123" mass="13952">MAKKKGKKNADAQRSARDIQTPHSDRETTAESDSEIFNSSKTTERNEAQQTTLQSESPQRAANKDHSETNRDKTSKENFWKARFDRSPTREGDYAANAGDHESNDEEYSNLSDASNYDPPEEH</sequence>
<evidence type="ECO:0000256" key="1">
    <source>
        <dbReference type="SAM" id="MobiDB-lite"/>
    </source>
</evidence>
<proteinExistence type="predicted"/>
<dbReference type="EMBL" id="JAQJAC010000001">
    <property type="protein sequence ID" value="KAJ5600713.1"/>
    <property type="molecule type" value="Genomic_DNA"/>
</dbReference>
<feature type="compositionally biased region" description="Basic and acidic residues" evidence="1">
    <location>
        <begin position="8"/>
        <end position="17"/>
    </location>
</feature>
<keyword evidence="3" id="KW-1185">Reference proteome</keyword>
<feature type="region of interest" description="Disordered" evidence="1">
    <location>
        <begin position="1"/>
        <end position="123"/>
    </location>
</feature>
<protein>
    <submittedName>
        <fullName evidence="2">Uncharacterized protein</fullName>
    </submittedName>
</protein>
<reference evidence="2 3" key="1">
    <citation type="journal article" date="2023" name="IMA Fungus">
        <title>Comparative genomic study of the Penicillium genus elucidates a diverse pangenome and 15 lateral gene transfer events.</title>
        <authorList>
            <person name="Petersen C."/>
            <person name="Sorensen T."/>
            <person name="Nielsen M.R."/>
            <person name="Sondergaard T.E."/>
            <person name="Sorensen J.L."/>
            <person name="Fitzpatrick D.A."/>
            <person name="Frisvad J.C."/>
            <person name="Nielsen K.L."/>
        </authorList>
    </citation>
    <scope>NUCLEOTIDE SEQUENCE [LARGE SCALE GENOMIC DNA]</scope>
    <source>
        <strain evidence="2 3">IBT 29057</strain>
    </source>
</reference>